<dbReference type="VEuPathDB" id="VectorBase:GPPI027253"/>
<dbReference type="EnsemblMetazoa" id="GPPI027253-RA">
    <property type="protein sequence ID" value="GPPI027253-PA"/>
    <property type="gene ID" value="GPPI027253"/>
</dbReference>
<proteinExistence type="predicted"/>
<feature type="signal peptide" evidence="1">
    <location>
        <begin position="1"/>
        <end position="24"/>
    </location>
</feature>
<evidence type="ECO:0000256" key="1">
    <source>
        <dbReference type="SAM" id="SignalP"/>
    </source>
</evidence>
<dbReference type="EMBL" id="JXJN01012834">
    <property type="status" value="NOT_ANNOTATED_CDS"/>
    <property type="molecule type" value="Genomic_DNA"/>
</dbReference>
<name>A0A1B0BEB0_9MUSC</name>
<protein>
    <submittedName>
        <fullName evidence="2">Uncharacterized protein</fullName>
    </submittedName>
</protein>
<reference evidence="3" key="1">
    <citation type="submission" date="2015-01" db="EMBL/GenBank/DDBJ databases">
        <authorList>
            <person name="Aksoy S."/>
            <person name="Warren W."/>
            <person name="Wilson R.K."/>
        </authorList>
    </citation>
    <scope>NUCLEOTIDE SEQUENCE [LARGE SCALE GENOMIC DNA]</scope>
    <source>
        <strain evidence="3">IAEA</strain>
    </source>
</reference>
<sequence length="82" mass="9318">MKRKHLRCLIINIQLGLHINLCLPSIVDLMITFPSCNKFNSSLITACLYDEPATLEITPNITWLDPNQIISNVCKSHDCKVH</sequence>
<evidence type="ECO:0000313" key="3">
    <source>
        <dbReference type="Proteomes" id="UP000092460"/>
    </source>
</evidence>
<evidence type="ECO:0000313" key="2">
    <source>
        <dbReference type="EnsemblMetazoa" id="GPPI027253-PA"/>
    </source>
</evidence>
<keyword evidence="3" id="KW-1185">Reference proteome</keyword>
<dbReference type="Proteomes" id="UP000092460">
    <property type="component" value="Unassembled WGS sequence"/>
</dbReference>
<feature type="chain" id="PRO_5008404874" evidence="1">
    <location>
        <begin position="25"/>
        <end position="82"/>
    </location>
</feature>
<reference evidence="2" key="2">
    <citation type="submission" date="2020-05" db="UniProtKB">
        <authorList>
            <consortium name="EnsemblMetazoa"/>
        </authorList>
    </citation>
    <scope>IDENTIFICATION</scope>
    <source>
        <strain evidence="2">IAEA</strain>
    </source>
</reference>
<organism evidence="2 3">
    <name type="scientific">Glossina palpalis gambiensis</name>
    <dbReference type="NCBI Taxonomy" id="67801"/>
    <lineage>
        <taxon>Eukaryota</taxon>
        <taxon>Metazoa</taxon>
        <taxon>Ecdysozoa</taxon>
        <taxon>Arthropoda</taxon>
        <taxon>Hexapoda</taxon>
        <taxon>Insecta</taxon>
        <taxon>Pterygota</taxon>
        <taxon>Neoptera</taxon>
        <taxon>Endopterygota</taxon>
        <taxon>Diptera</taxon>
        <taxon>Brachycera</taxon>
        <taxon>Muscomorpha</taxon>
        <taxon>Hippoboscoidea</taxon>
        <taxon>Glossinidae</taxon>
        <taxon>Glossina</taxon>
    </lineage>
</organism>
<dbReference type="AlphaFoldDB" id="A0A1B0BEB0"/>
<keyword evidence="1" id="KW-0732">Signal</keyword>
<accession>A0A1B0BEB0</accession>